<organism evidence="2 3">
    <name type="scientific">Leucobacter alluvii</name>
    <dbReference type="NCBI Taxonomy" id="340321"/>
    <lineage>
        <taxon>Bacteria</taxon>
        <taxon>Bacillati</taxon>
        <taxon>Actinomycetota</taxon>
        <taxon>Actinomycetes</taxon>
        <taxon>Micrococcales</taxon>
        <taxon>Microbacteriaceae</taxon>
        <taxon>Leucobacter</taxon>
    </lineage>
</organism>
<keyword evidence="3" id="KW-1185">Reference proteome</keyword>
<keyword evidence="1" id="KW-0472">Membrane</keyword>
<dbReference type="Proteomes" id="UP001501084">
    <property type="component" value="Unassembled WGS sequence"/>
</dbReference>
<keyword evidence="1" id="KW-1133">Transmembrane helix</keyword>
<evidence type="ECO:0000313" key="2">
    <source>
        <dbReference type="EMBL" id="GAA2188578.1"/>
    </source>
</evidence>
<protein>
    <recommendedName>
        <fullName evidence="4">Secreted protein</fullName>
    </recommendedName>
</protein>
<accession>A0ABN3B6H9</accession>
<reference evidence="2 3" key="1">
    <citation type="journal article" date="2019" name="Int. J. Syst. Evol. Microbiol.">
        <title>The Global Catalogue of Microorganisms (GCM) 10K type strain sequencing project: providing services to taxonomists for standard genome sequencing and annotation.</title>
        <authorList>
            <consortium name="The Broad Institute Genomics Platform"/>
            <consortium name="The Broad Institute Genome Sequencing Center for Infectious Disease"/>
            <person name="Wu L."/>
            <person name="Ma J."/>
        </authorList>
    </citation>
    <scope>NUCLEOTIDE SEQUENCE [LARGE SCALE GENOMIC DNA]</scope>
    <source>
        <strain evidence="2 3">JCM 14919</strain>
    </source>
</reference>
<evidence type="ECO:0000313" key="3">
    <source>
        <dbReference type="Proteomes" id="UP001501084"/>
    </source>
</evidence>
<name>A0ABN3B6H9_9MICO</name>
<dbReference type="EMBL" id="BAAAOP010000006">
    <property type="protein sequence ID" value="GAA2188578.1"/>
    <property type="molecule type" value="Genomic_DNA"/>
</dbReference>
<gene>
    <name evidence="2" type="ORF">GCM10009786_18210</name>
</gene>
<sequence>MSVLEMLMLGALVLEVLMLGVPVLVLEVLVLEVLVLEALMPSRPAPMTRWSCAHSTRRGQTCSSTCSSTAILPSCGVREEG</sequence>
<proteinExistence type="predicted"/>
<comment type="caution">
    <text evidence="2">The sequence shown here is derived from an EMBL/GenBank/DDBJ whole genome shotgun (WGS) entry which is preliminary data.</text>
</comment>
<evidence type="ECO:0008006" key="4">
    <source>
        <dbReference type="Google" id="ProtNLM"/>
    </source>
</evidence>
<evidence type="ECO:0000256" key="1">
    <source>
        <dbReference type="SAM" id="Phobius"/>
    </source>
</evidence>
<keyword evidence="1" id="KW-0812">Transmembrane</keyword>
<feature type="transmembrane region" description="Helical" evidence="1">
    <location>
        <begin position="6"/>
        <end position="39"/>
    </location>
</feature>